<feature type="chain" id="PRO_5011762910" evidence="1">
    <location>
        <begin position="21"/>
        <end position="129"/>
    </location>
</feature>
<dbReference type="OrthoDB" id="827013at2"/>
<evidence type="ECO:0000313" key="3">
    <source>
        <dbReference type="Proteomes" id="UP000199673"/>
    </source>
</evidence>
<name>A0A1I7DME4_9BACT</name>
<reference evidence="3" key="1">
    <citation type="submission" date="2016-10" db="EMBL/GenBank/DDBJ databases">
        <authorList>
            <person name="Varghese N."/>
            <person name="Submissions S."/>
        </authorList>
    </citation>
    <scope>NUCLEOTIDE SEQUENCE [LARGE SCALE GENOMIC DNA]</scope>
    <source>
        <strain evidence="3">DSM 23445</strain>
    </source>
</reference>
<protein>
    <submittedName>
        <fullName evidence="2">Uncharacterized protein</fullName>
    </submittedName>
</protein>
<accession>A0A1I7DME4</accession>
<evidence type="ECO:0000256" key="1">
    <source>
        <dbReference type="SAM" id="SignalP"/>
    </source>
</evidence>
<keyword evidence="1" id="KW-0732">Signal</keyword>
<organism evidence="2 3">
    <name type="scientific">Algoriphagus locisalis</name>
    <dbReference type="NCBI Taxonomy" id="305507"/>
    <lineage>
        <taxon>Bacteria</taxon>
        <taxon>Pseudomonadati</taxon>
        <taxon>Bacteroidota</taxon>
        <taxon>Cytophagia</taxon>
        <taxon>Cytophagales</taxon>
        <taxon>Cyclobacteriaceae</taxon>
        <taxon>Algoriphagus</taxon>
    </lineage>
</organism>
<dbReference type="AlphaFoldDB" id="A0A1I7DME4"/>
<dbReference type="RefSeq" id="WP_091696932.1">
    <property type="nucleotide sequence ID" value="NZ_FPBF01000007.1"/>
</dbReference>
<keyword evidence="3" id="KW-1185">Reference proteome</keyword>
<proteinExistence type="predicted"/>
<sequence>MKKFLSYLLFTLATALPALSQSISSNKYDFNLSLPSLEEIQGLNSWQDTLPSINSWDNSAQLRQFDSTGSFLDKTARNNKLLYRQDENEIVLNTEPIYSLRIITPGGNHPIQIYKPDSTKNYTLLIKEF</sequence>
<dbReference type="Proteomes" id="UP000199673">
    <property type="component" value="Unassembled WGS sequence"/>
</dbReference>
<dbReference type="EMBL" id="FPBF01000007">
    <property type="protein sequence ID" value="SFU12852.1"/>
    <property type="molecule type" value="Genomic_DNA"/>
</dbReference>
<gene>
    <name evidence="2" type="ORF">SAMN04489724_4159</name>
</gene>
<evidence type="ECO:0000313" key="2">
    <source>
        <dbReference type="EMBL" id="SFU12852.1"/>
    </source>
</evidence>
<feature type="signal peptide" evidence="1">
    <location>
        <begin position="1"/>
        <end position="20"/>
    </location>
</feature>